<dbReference type="Proteomes" id="UP000612899">
    <property type="component" value="Unassembled WGS sequence"/>
</dbReference>
<keyword evidence="2" id="KW-1185">Reference proteome</keyword>
<name>A0A8J3VE06_9ACTN</name>
<protein>
    <submittedName>
        <fullName evidence="1">Uncharacterized protein</fullName>
    </submittedName>
</protein>
<dbReference type="RefSeq" id="WP_203906802.1">
    <property type="nucleotide sequence ID" value="NZ_BONY01000004.1"/>
</dbReference>
<evidence type="ECO:0000313" key="1">
    <source>
        <dbReference type="EMBL" id="GIH02877.1"/>
    </source>
</evidence>
<accession>A0A8J3VE06</accession>
<dbReference type="AlphaFoldDB" id="A0A8J3VE06"/>
<organism evidence="1 2">
    <name type="scientific">Rhizocola hellebori</name>
    <dbReference type="NCBI Taxonomy" id="1392758"/>
    <lineage>
        <taxon>Bacteria</taxon>
        <taxon>Bacillati</taxon>
        <taxon>Actinomycetota</taxon>
        <taxon>Actinomycetes</taxon>
        <taxon>Micromonosporales</taxon>
        <taxon>Micromonosporaceae</taxon>
        <taxon>Rhizocola</taxon>
    </lineage>
</organism>
<reference evidence="1" key="1">
    <citation type="submission" date="2021-01" db="EMBL/GenBank/DDBJ databases">
        <title>Whole genome shotgun sequence of Rhizocola hellebori NBRC 109834.</title>
        <authorList>
            <person name="Komaki H."/>
            <person name="Tamura T."/>
        </authorList>
    </citation>
    <scope>NUCLEOTIDE SEQUENCE</scope>
    <source>
        <strain evidence="1">NBRC 109834</strain>
    </source>
</reference>
<dbReference type="EMBL" id="BONY01000004">
    <property type="protein sequence ID" value="GIH02877.1"/>
    <property type="molecule type" value="Genomic_DNA"/>
</dbReference>
<gene>
    <name evidence="1" type="ORF">Rhe02_09440</name>
</gene>
<proteinExistence type="predicted"/>
<comment type="caution">
    <text evidence="1">The sequence shown here is derived from an EMBL/GenBank/DDBJ whole genome shotgun (WGS) entry which is preliminary data.</text>
</comment>
<evidence type="ECO:0000313" key="2">
    <source>
        <dbReference type="Proteomes" id="UP000612899"/>
    </source>
</evidence>
<sequence length="82" mass="8692">MLDNQLEMVPRRKLSAFEHVADGGVADGTPQAQGDHAGTGLALMHVDLVNSPPQPIECYFACHGAILDHAGDSAPYGFCQVM</sequence>